<reference evidence="2" key="3">
    <citation type="submission" date="2018-07" db="EMBL/GenBank/DDBJ databases">
        <authorList>
            <consortium name="NCBI Pathogen Detection Project"/>
        </authorList>
    </citation>
    <scope>NUCLEOTIDE SEQUENCE</scope>
    <source>
        <strain evidence="2">12-0651</strain>
    </source>
</reference>
<name>A0A735FVT4_SALMU</name>
<proteinExistence type="predicted"/>
<keyword evidence="1" id="KW-1133">Transmembrane helix</keyword>
<dbReference type="EMBL" id="DAASSO010000004">
    <property type="protein sequence ID" value="HAE6848142.1"/>
    <property type="molecule type" value="Genomic_DNA"/>
</dbReference>
<dbReference type="EMBL" id="CP075048">
    <property type="protein sequence ID" value="QVY39330.1"/>
    <property type="molecule type" value="Genomic_DNA"/>
</dbReference>
<reference evidence="3" key="4">
    <citation type="submission" date="2021-05" db="EMBL/GenBank/DDBJ databases">
        <title>Whole genome PacBio Sequel sequence of Salmonella enterica subsp. enterica.</title>
        <authorList>
            <person name="Hoffmann M."/>
            <person name="Balkey M."/>
            <person name="Luo Y."/>
        </authorList>
    </citation>
    <scope>NUCLEOTIDE SEQUENCE</scope>
    <source>
        <strain evidence="3">CFSAN008798</strain>
    </source>
</reference>
<keyword evidence="1" id="KW-0472">Membrane</keyword>
<reference evidence="3" key="2">
    <citation type="submission" date="2018-07" db="EMBL/GenBank/DDBJ databases">
        <authorList>
            <consortium name="GenomeTrakr network: Whole genome sequencing for foodborne pathogen traceback"/>
        </authorList>
    </citation>
    <scope>NUCLEOTIDE SEQUENCE</scope>
    <source>
        <strain evidence="3">CFSAN008798</strain>
    </source>
</reference>
<evidence type="ECO:0000313" key="3">
    <source>
        <dbReference type="EMBL" id="QVY39330.1"/>
    </source>
</evidence>
<keyword evidence="1" id="KW-0812">Transmembrane</keyword>
<sequence length="58" mass="6194">MSHEINPAVLVCIAFMIFFLGWAFGAAINANPNKTTTIIAAIFGVVLIVFMIALALIV</sequence>
<reference evidence="2" key="1">
    <citation type="journal article" date="2018" name="Genome Biol.">
        <title>SKESA: strategic k-mer extension for scrupulous assemblies.</title>
        <authorList>
            <person name="Souvorov A."/>
            <person name="Agarwala R."/>
            <person name="Lipman D.J."/>
        </authorList>
    </citation>
    <scope>NUCLEOTIDE SEQUENCE</scope>
    <source>
        <strain evidence="2">12-0651</strain>
    </source>
</reference>
<feature type="transmembrane region" description="Helical" evidence="1">
    <location>
        <begin position="7"/>
        <end position="30"/>
    </location>
</feature>
<evidence type="ECO:0000313" key="2">
    <source>
        <dbReference type="EMBL" id="HAE6848142.1"/>
    </source>
</evidence>
<accession>A0A735FVT4</accession>
<organism evidence="2">
    <name type="scientific">Salmonella muenchen</name>
    <dbReference type="NCBI Taxonomy" id="596"/>
    <lineage>
        <taxon>Bacteria</taxon>
        <taxon>Pseudomonadati</taxon>
        <taxon>Pseudomonadota</taxon>
        <taxon>Gammaproteobacteria</taxon>
        <taxon>Enterobacterales</taxon>
        <taxon>Enterobacteriaceae</taxon>
        <taxon>Salmonella</taxon>
    </lineage>
</organism>
<dbReference type="RefSeq" id="WP_153260076.1">
    <property type="nucleotide sequence ID" value="NZ_MLUH01000009.1"/>
</dbReference>
<protein>
    <submittedName>
        <fullName evidence="2">Uncharacterized protein</fullName>
    </submittedName>
</protein>
<dbReference type="AlphaFoldDB" id="A0A735FVT4"/>
<gene>
    <name evidence="3" type="ORF">B6J96_21670</name>
    <name evidence="2" type="ORF">G4L24_001534</name>
</gene>
<feature type="transmembrane region" description="Helical" evidence="1">
    <location>
        <begin position="36"/>
        <end position="57"/>
    </location>
</feature>
<evidence type="ECO:0000256" key="1">
    <source>
        <dbReference type="SAM" id="Phobius"/>
    </source>
</evidence>